<sequence length="178" mass="20091">MSSIKEIHDKHGPKEAWKVMWDNQITPWNMSSAAPALIDLLKQNVLPESGTFVVPGCGQRQNSLAISNNELEFIAADFFELSLPNPADVVFDYTFLCALDPSFRNQWASRMGSLIKPSGLLVTLMYPLSDHEGGPPFSLSIEIYKQLLEENFVLISLTDCESFEKRKGKEKLGIWKRK</sequence>
<reference evidence="8" key="2">
    <citation type="journal article" date="2018" name="Nat. Microbiol.">
        <title>Leveraging single-cell genomics to expand the fungal tree of life.</title>
        <authorList>
            <person name="Ahrendt S.R."/>
            <person name="Quandt C.A."/>
            <person name="Ciobanu D."/>
            <person name="Clum A."/>
            <person name="Salamov A."/>
            <person name="Andreopoulos B."/>
            <person name="Cheng J.F."/>
            <person name="Woyke T."/>
            <person name="Pelin A."/>
            <person name="Henrissat B."/>
            <person name="Reynolds N.K."/>
            <person name="Benny G.L."/>
            <person name="Smith M.E."/>
            <person name="James T.Y."/>
            <person name="Grigoriev I.V."/>
        </authorList>
    </citation>
    <scope>NUCLEOTIDE SEQUENCE [LARGE SCALE GENOMIC DNA]</scope>
    <source>
        <strain evidence="8">CSF55</strain>
    </source>
</reference>
<evidence type="ECO:0000313" key="5">
    <source>
        <dbReference type="EMBL" id="EPZ33868.1"/>
    </source>
</evidence>
<dbReference type="Proteomes" id="UP000281549">
    <property type="component" value="Unassembled WGS sequence"/>
</dbReference>
<reference evidence="6" key="3">
    <citation type="submission" date="2018-08" db="EMBL/GenBank/DDBJ databases">
        <title>Leveraging single-cell genomics to expand the Fungal Tree of Life.</title>
        <authorList>
            <consortium name="DOE Joint Genome Institute"/>
            <person name="Ahrendt S.R."/>
            <person name="Quandt C.A."/>
            <person name="Ciobanu D."/>
            <person name="Clum A."/>
            <person name="Salamov A."/>
            <person name="Andreopoulos B."/>
            <person name="Cheng J.-F."/>
            <person name="Woyke T."/>
            <person name="Pelin A."/>
            <person name="Henrissat B."/>
            <person name="Reynolds N."/>
            <person name="Benny G.L."/>
            <person name="Smith M.E."/>
            <person name="James T.Y."/>
            <person name="Grigoriev I.V."/>
        </authorList>
    </citation>
    <scope>NUCLEOTIDE SEQUENCE</scope>
    <source>
        <strain evidence="6">CSF55</strain>
    </source>
</reference>
<dbReference type="Pfam" id="PF05724">
    <property type="entry name" value="TPMT"/>
    <property type="match status" value="1"/>
</dbReference>
<dbReference type="Gene3D" id="3.40.50.150">
    <property type="entry name" value="Vaccinia Virus protein VP39"/>
    <property type="match status" value="2"/>
</dbReference>
<keyword evidence="1" id="KW-0597">Phosphoprotein</keyword>
<dbReference type="InterPro" id="IPR008854">
    <property type="entry name" value="TPMT"/>
</dbReference>
<name>A0A075AUC0_ROZAC</name>
<dbReference type="STRING" id="988480.A0A075AUC0"/>
<evidence type="ECO:0000313" key="8">
    <source>
        <dbReference type="Proteomes" id="UP000281549"/>
    </source>
</evidence>
<gene>
    <name evidence="5" type="ORF">O9G_003976</name>
    <name evidence="6" type="ORF">ROZALSC1DRAFT_28965</name>
</gene>
<dbReference type="GO" id="GO:0032259">
    <property type="term" value="P:methylation"/>
    <property type="evidence" value="ECO:0007669"/>
    <property type="project" value="UniProtKB-KW"/>
</dbReference>
<protein>
    <submittedName>
        <fullName evidence="6">S-adenosyl-L-methionine-dependent methyltransferase</fullName>
    </submittedName>
    <submittedName>
        <fullName evidence="5">TPMT family domain-containing protein</fullName>
        <ecNumber evidence="5">2.1.1.67</ecNumber>
    </submittedName>
</protein>
<keyword evidence="2 5" id="KW-0489">Methyltransferase</keyword>
<dbReference type="SUPFAM" id="SSF53335">
    <property type="entry name" value="S-adenosyl-L-methionine-dependent methyltransferases"/>
    <property type="match status" value="1"/>
</dbReference>
<evidence type="ECO:0000256" key="4">
    <source>
        <dbReference type="ARBA" id="ARBA00022691"/>
    </source>
</evidence>
<keyword evidence="4" id="KW-0949">S-adenosyl-L-methionine</keyword>
<reference evidence="5 7" key="1">
    <citation type="journal article" date="2013" name="Curr. Biol.">
        <title>Shared signatures of parasitism and phylogenomics unite Cryptomycota and microsporidia.</title>
        <authorList>
            <person name="James T.Y."/>
            <person name="Pelin A."/>
            <person name="Bonen L."/>
            <person name="Ahrendt S."/>
            <person name="Sain D."/>
            <person name="Corradi N."/>
            <person name="Stajich J.E."/>
        </authorList>
    </citation>
    <scope>NUCLEOTIDE SEQUENCE [LARGE SCALE GENOMIC DNA]</scope>
    <source>
        <strain evidence="5 7">CSF55</strain>
        <strain evidence="5 7">CSF55</strain>
    </source>
</reference>
<evidence type="ECO:0000256" key="3">
    <source>
        <dbReference type="ARBA" id="ARBA00022679"/>
    </source>
</evidence>
<keyword evidence="7" id="KW-1185">Reference proteome</keyword>
<dbReference type="Proteomes" id="UP000030755">
    <property type="component" value="Unassembled WGS sequence"/>
</dbReference>
<dbReference type="EC" id="2.1.1.67" evidence="5"/>
<dbReference type="GO" id="GO:0008119">
    <property type="term" value="F:thiopurine S-methyltransferase activity"/>
    <property type="evidence" value="ECO:0007669"/>
    <property type="project" value="UniProtKB-EC"/>
</dbReference>
<dbReference type="EMBL" id="ML005223">
    <property type="protein sequence ID" value="RKP19435.1"/>
    <property type="molecule type" value="Genomic_DNA"/>
</dbReference>
<dbReference type="PROSITE" id="PS51585">
    <property type="entry name" value="SAM_MT_TPMT"/>
    <property type="match status" value="1"/>
</dbReference>
<evidence type="ECO:0000313" key="7">
    <source>
        <dbReference type="Proteomes" id="UP000030755"/>
    </source>
</evidence>
<evidence type="ECO:0000313" key="6">
    <source>
        <dbReference type="EMBL" id="RKP19435.1"/>
    </source>
</evidence>
<dbReference type="InterPro" id="IPR029063">
    <property type="entry name" value="SAM-dependent_MTases_sf"/>
</dbReference>
<evidence type="ECO:0000256" key="2">
    <source>
        <dbReference type="ARBA" id="ARBA00022603"/>
    </source>
</evidence>
<keyword evidence="3 5" id="KW-0808">Transferase</keyword>
<dbReference type="OMA" id="NEIIARW"/>
<dbReference type="EMBL" id="KE561025">
    <property type="protein sequence ID" value="EPZ33868.1"/>
    <property type="molecule type" value="Genomic_DNA"/>
</dbReference>
<evidence type="ECO:0000256" key="1">
    <source>
        <dbReference type="ARBA" id="ARBA00022553"/>
    </source>
</evidence>
<accession>A0A075AUC0</accession>
<dbReference type="PANTHER" id="PTHR32183:SF11">
    <property type="entry name" value="THIOL METHYLTRANSFERASE 2-RELATED"/>
    <property type="match status" value="1"/>
</dbReference>
<organism evidence="5 7">
    <name type="scientific">Rozella allomycis (strain CSF55)</name>
    <dbReference type="NCBI Taxonomy" id="988480"/>
    <lineage>
        <taxon>Eukaryota</taxon>
        <taxon>Fungi</taxon>
        <taxon>Fungi incertae sedis</taxon>
        <taxon>Cryptomycota</taxon>
        <taxon>Cryptomycota incertae sedis</taxon>
        <taxon>Rozella</taxon>
    </lineage>
</organism>
<proteinExistence type="predicted"/>
<dbReference type="PANTHER" id="PTHR32183">
    <property type="match status" value="1"/>
</dbReference>
<dbReference type="OrthoDB" id="276151at2759"/>
<dbReference type="HOGENOM" id="CLU_056435_1_1_1"/>
<dbReference type="AlphaFoldDB" id="A0A075AUC0"/>